<dbReference type="PROSITE" id="PS51457">
    <property type="entry name" value="BEN"/>
    <property type="match status" value="1"/>
</dbReference>
<feature type="compositionally biased region" description="Polar residues" evidence="6">
    <location>
        <begin position="521"/>
        <end position="532"/>
    </location>
</feature>
<feature type="region of interest" description="Disordered" evidence="6">
    <location>
        <begin position="430"/>
        <end position="491"/>
    </location>
</feature>
<dbReference type="EnsemblMetazoa" id="ASIC015873-RA">
    <property type="protein sequence ID" value="ASIC015873-PA"/>
    <property type="gene ID" value="ASIC015873"/>
</dbReference>
<evidence type="ECO:0000313" key="10">
    <source>
        <dbReference type="Proteomes" id="UP000030765"/>
    </source>
</evidence>
<feature type="compositionally biased region" description="Basic and acidic residues" evidence="6">
    <location>
        <begin position="441"/>
        <end position="455"/>
    </location>
</feature>
<keyword evidence="3" id="KW-0805">Transcription regulation</keyword>
<dbReference type="GO" id="GO:0045746">
    <property type="term" value="P:negative regulation of Notch signaling pathway"/>
    <property type="evidence" value="ECO:0007669"/>
    <property type="project" value="InterPro"/>
</dbReference>
<keyword evidence="2" id="KW-0678">Repressor</keyword>
<evidence type="ECO:0000256" key="2">
    <source>
        <dbReference type="ARBA" id="ARBA00022491"/>
    </source>
</evidence>
<dbReference type="GO" id="GO:0003677">
    <property type="term" value="F:DNA binding"/>
    <property type="evidence" value="ECO:0007669"/>
    <property type="project" value="InterPro"/>
</dbReference>
<dbReference type="OrthoDB" id="8186171at2759"/>
<dbReference type="VEuPathDB" id="VectorBase:ASIC015873"/>
<proteinExistence type="predicted"/>
<name>A0A084WC55_ANOSI</name>
<accession>A0A084WC55</accession>
<dbReference type="EMBL" id="ATLV01022565">
    <property type="status" value="NOT_ANNOTATED_CDS"/>
    <property type="molecule type" value="Genomic_DNA"/>
</dbReference>
<evidence type="ECO:0000259" key="7">
    <source>
        <dbReference type="PROSITE" id="PS51457"/>
    </source>
</evidence>
<keyword evidence="10" id="KW-1185">Reference proteome</keyword>
<feature type="compositionally biased region" description="Polar residues" evidence="6">
    <location>
        <begin position="473"/>
        <end position="482"/>
    </location>
</feature>
<evidence type="ECO:0000256" key="5">
    <source>
        <dbReference type="ARBA" id="ARBA00023242"/>
    </source>
</evidence>
<feature type="compositionally biased region" description="Low complexity" evidence="6">
    <location>
        <begin position="264"/>
        <end position="279"/>
    </location>
</feature>
<dbReference type="VEuPathDB" id="VectorBase:ASIS005888"/>
<dbReference type="OMA" id="CKNERIM"/>
<comment type="subcellular location">
    <subcellularLocation>
        <location evidence="1">Nucleus</location>
    </subcellularLocation>
</comment>
<dbReference type="EMBL" id="KE525333">
    <property type="protein sequence ID" value="KFB47799.1"/>
    <property type="molecule type" value="Genomic_DNA"/>
</dbReference>
<evidence type="ECO:0000256" key="3">
    <source>
        <dbReference type="ARBA" id="ARBA00023015"/>
    </source>
</evidence>
<dbReference type="GO" id="GO:0003714">
    <property type="term" value="F:transcription corepressor activity"/>
    <property type="evidence" value="ECO:0007669"/>
    <property type="project" value="InterPro"/>
</dbReference>
<evidence type="ECO:0000256" key="1">
    <source>
        <dbReference type="ARBA" id="ARBA00004123"/>
    </source>
</evidence>
<evidence type="ECO:0000256" key="6">
    <source>
        <dbReference type="SAM" id="MobiDB-lite"/>
    </source>
</evidence>
<feature type="compositionally biased region" description="Basic and acidic residues" evidence="6">
    <location>
        <begin position="224"/>
        <end position="237"/>
    </location>
</feature>
<feature type="compositionally biased region" description="Polar residues" evidence="6">
    <location>
        <begin position="239"/>
        <end position="251"/>
    </location>
</feature>
<dbReference type="SMART" id="SM01025">
    <property type="entry name" value="BEN"/>
    <property type="match status" value="1"/>
</dbReference>
<feature type="compositionally biased region" description="Polar residues" evidence="6">
    <location>
        <begin position="43"/>
        <end position="69"/>
    </location>
</feature>
<dbReference type="PANTHER" id="PTHR35346">
    <property type="entry name" value="BEN DOMAIN-CONTAINING PROTEIN 6"/>
    <property type="match status" value="1"/>
</dbReference>
<dbReference type="GO" id="GO:0005634">
    <property type="term" value="C:nucleus"/>
    <property type="evidence" value="ECO:0007669"/>
    <property type="project" value="UniProtKB-SubCell"/>
</dbReference>
<feature type="region of interest" description="Disordered" evidence="6">
    <location>
        <begin position="506"/>
        <end position="532"/>
    </location>
</feature>
<dbReference type="InterPro" id="IPR018379">
    <property type="entry name" value="BEN_domain"/>
</dbReference>
<reference evidence="8 10" key="1">
    <citation type="journal article" date="2014" name="BMC Genomics">
        <title>Genome sequence of Anopheles sinensis provides insight into genetics basis of mosquito competence for malaria parasites.</title>
        <authorList>
            <person name="Zhou D."/>
            <person name="Zhang D."/>
            <person name="Ding G."/>
            <person name="Shi L."/>
            <person name="Hou Q."/>
            <person name="Ye Y."/>
            <person name="Xu Y."/>
            <person name="Zhou H."/>
            <person name="Xiong C."/>
            <person name="Li S."/>
            <person name="Yu J."/>
            <person name="Hong S."/>
            <person name="Yu X."/>
            <person name="Zou P."/>
            <person name="Chen C."/>
            <person name="Chang X."/>
            <person name="Wang W."/>
            <person name="Lv Y."/>
            <person name="Sun Y."/>
            <person name="Ma L."/>
            <person name="Shen B."/>
            <person name="Zhu C."/>
        </authorList>
    </citation>
    <scope>NUCLEOTIDE SEQUENCE [LARGE SCALE GENOMIC DNA]</scope>
</reference>
<dbReference type="PANTHER" id="PTHR35346:SF1">
    <property type="entry name" value="BEN DOMAIN-CONTAINING PROTEIN 6"/>
    <property type="match status" value="1"/>
</dbReference>
<evidence type="ECO:0000313" key="8">
    <source>
        <dbReference type="EMBL" id="KFB47799.1"/>
    </source>
</evidence>
<dbReference type="Pfam" id="PF10523">
    <property type="entry name" value="BEN"/>
    <property type="match status" value="1"/>
</dbReference>
<keyword evidence="4" id="KW-0804">Transcription</keyword>
<feature type="domain" description="BEN" evidence="7">
    <location>
        <begin position="541"/>
        <end position="639"/>
    </location>
</feature>
<keyword evidence="5" id="KW-0539">Nucleus</keyword>
<dbReference type="Gene3D" id="1.10.10.2590">
    <property type="entry name" value="BEN domain"/>
    <property type="match status" value="1"/>
</dbReference>
<dbReference type="GO" id="GO:0045666">
    <property type="term" value="P:positive regulation of neuron differentiation"/>
    <property type="evidence" value="ECO:0007669"/>
    <property type="project" value="InterPro"/>
</dbReference>
<protein>
    <submittedName>
        <fullName evidence="9">BEN domain-containing protein</fullName>
    </submittedName>
</protein>
<feature type="region of interest" description="Disordered" evidence="6">
    <location>
        <begin position="198"/>
        <end position="304"/>
    </location>
</feature>
<dbReference type="InterPro" id="IPR037496">
    <property type="entry name" value="BEND6-like"/>
</dbReference>
<dbReference type="STRING" id="74873.A0A084WC55"/>
<dbReference type="Proteomes" id="UP000030765">
    <property type="component" value="Unassembled WGS sequence"/>
</dbReference>
<sequence length="674" mass="74566">MEANSGSAATCNMPSYGNGMRTVSYSNASPNTASTCPPGGVSLQRNRTSSQTMNGSDNGCDSRTSTSQPDGAAMERTRYNTRQQVPVKSNAGAPTARLPRVASTLWVLIEWVRPNGKRNIYTVIPSTQIVERVPDDGGHDTAKDSNYYTGKFIHVQCGERELPATIVMVSEDKKFIDTELRQLRNMTVHNTKAIQKMQPTGRAPPFGVDQDQSQQHLSSTKQTNETDRVVQFPERKQRVTMQSQVENQETLPANKRFRTDSSCSVPDRISISPSSIERSTVGTDNRAVTPGDRMITPRSDRMAPSNHVVPMTFDQQTQTVGLSTVGSGTEVQLDKILSYLESVLAEQKSSRMEREYDRKLLLDLHEKLTAQETLLRGIEEKISGTGNRQPGEDNTPGYVEEVELIDRCAMADELHGDGFVDTSMVLTDANGDHNWMPPGDVPKKNESRLPERNGDRNGYVVLVSTETSSSESGKINNHNDTPSLPAVPQKVLPNEISQTIDELKDEWDDTSGDDQSLLPPATTNSSNSPNERQQGMVAIGAHGTRIKQDALQMINWSNFKSATRKLLMEVFGREKLATHSLSGRPSPAMRSNTEKPIKDRLEANMVADVIEIVTKMCNVDECLIRNVITAKCADECRMRNRRAKMIETALLSSAKLEQTENVLAVLADNKENIR</sequence>
<feature type="region of interest" description="Disordered" evidence="6">
    <location>
        <begin position="29"/>
        <end position="92"/>
    </location>
</feature>
<dbReference type="AlphaFoldDB" id="A0A084WC55"/>
<feature type="compositionally biased region" description="Polar residues" evidence="6">
    <location>
        <begin position="210"/>
        <end position="223"/>
    </location>
</feature>
<gene>
    <name evidence="8" type="ORF">ZHAS_00015873</name>
</gene>
<evidence type="ECO:0000313" key="9">
    <source>
        <dbReference type="EnsemblMetazoa" id="ASIC015873-PA"/>
    </source>
</evidence>
<reference evidence="9" key="2">
    <citation type="submission" date="2020-05" db="UniProtKB">
        <authorList>
            <consortium name="EnsemblMetazoa"/>
        </authorList>
    </citation>
    <scope>IDENTIFICATION</scope>
</reference>
<organism evidence="8">
    <name type="scientific">Anopheles sinensis</name>
    <name type="common">Mosquito</name>
    <dbReference type="NCBI Taxonomy" id="74873"/>
    <lineage>
        <taxon>Eukaryota</taxon>
        <taxon>Metazoa</taxon>
        <taxon>Ecdysozoa</taxon>
        <taxon>Arthropoda</taxon>
        <taxon>Hexapoda</taxon>
        <taxon>Insecta</taxon>
        <taxon>Pterygota</taxon>
        <taxon>Neoptera</taxon>
        <taxon>Endopterygota</taxon>
        <taxon>Diptera</taxon>
        <taxon>Nematocera</taxon>
        <taxon>Culicoidea</taxon>
        <taxon>Culicidae</taxon>
        <taxon>Anophelinae</taxon>
        <taxon>Anopheles</taxon>
    </lineage>
</organism>
<evidence type="ECO:0000256" key="4">
    <source>
        <dbReference type="ARBA" id="ARBA00023163"/>
    </source>
</evidence>